<accession>A0A8J8SF48</accession>
<dbReference type="KEGG" id="vpy:HZI73_02590"/>
<dbReference type="RefSeq" id="WP_212696701.1">
    <property type="nucleotide sequence ID" value="NZ_CP058649.1"/>
</dbReference>
<feature type="region of interest" description="Disordered" evidence="1">
    <location>
        <begin position="1"/>
        <end position="54"/>
    </location>
</feature>
<dbReference type="Proteomes" id="UP000683246">
    <property type="component" value="Chromosome"/>
</dbReference>
<feature type="compositionally biased region" description="Basic and acidic residues" evidence="1">
    <location>
        <begin position="25"/>
        <end position="42"/>
    </location>
</feature>
<gene>
    <name evidence="2" type="ORF">HZI73_02590</name>
</gene>
<evidence type="ECO:0000313" key="3">
    <source>
        <dbReference type="Proteomes" id="UP000683246"/>
    </source>
</evidence>
<proteinExistence type="predicted"/>
<keyword evidence="3" id="KW-1185">Reference proteome</keyword>
<dbReference type="EMBL" id="CP058649">
    <property type="protein sequence ID" value="QUI21236.1"/>
    <property type="molecule type" value="Genomic_DNA"/>
</dbReference>
<dbReference type="AlphaFoldDB" id="A0A8J8SF48"/>
<evidence type="ECO:0000256" key="1">
    <source>
        <dbReference type="SAM" id="MobiDB-lite"/>
    </source>
</evidence>
<organism evidence="2 3">
    <name type="scientific">Vallitalea pronyensis</name>
    <dbReference type="NCBI Taxonomy" id="1348613"/>
    <lineage>
        <taxon>Bacteria</taxon>
        <taxon>Bacillati</taxon>
        <taxon>Bacillota</taxon>
        <taxon>Clostridia</taxon>
        <taxon>Lachnospirales</taxon>
        <taxon>Vallitaleaceae</taxon>
        <taxon>Vallitalea</taxon>
    </lineage>
</organism>
<sequence>MNSVNGVAGYQTSNQAYSTKTKSKGKTDQTKEKEAVIYEKGKKNQTSVSNYSELKPKKYTVDKKEIEAMKNALDERLRDSFYQMVKDMVGKQNTTYSLAIETILTEKQDAIKPEMIEQAKIDIAEGGYWSPKNTADRILQFAKAISGGDPEKADMLKASFLRGFEEAEKAWGGALPEICQKTKEAVLEGFNAWKYESDNETVGQE</sequence>
<evidence type="ECO:0000313" key="2">
    <source>
        <dbReference type="EMBL" id="QUI21236.1"/>
    </source>
</evidence>
<protein>
    <submittedName>
        <fullName evidence="2">Uncharacterized protein</fullName>
    </submittedName>
</protein>
<feature type="compositionally biased region" description="Polar residues" evidence="1">
    <location>
        <begin position="1"/>
        <end position="20"/>
    </location>
</feature>
<reference evidence="2" key="1">
    <citation type="submission" date="2020-07" db="EMBL/GenBank/DDBJ databases">
        <title>Vallitalea pronyensis genome.</title>
        <authorList>
            <person name="Postec A."/>
        </authorList>
    </citation>
    <scope>NUCLEOTIDE SEQUENCE</scope>
    <source>
        <strain evidence="2">FatNI3</strain>
    </source>
</reference>
<name>A0A8J8SF48_9FIRM</name>